<dbReference type="PANTHER" id="PTHR11061">
    <property type="entry name" value="RNA M5U METHYLTRANSFERASE"/>
    <property type="match status" value="1"/>
</dbReference>
<dbReference type="Proteomes" id="UP001166402">
    <property type="component" value="Unassembled WGS sequence"/>
</dbReference>
<reference evidence="7" key="1">
    <citation type="submission" date="2021-03" db="EMBL/GenBank/DDBJ databases">
        <title>Genomic Encyclopedia of Type Strains, Phase IV (KMG-IV): sequencing the most valuable type-strain genomes for metagenomic binning, comparative biology and taxonomic classification.</title>
        <authorList>
            <person name="Goeker M."/>
        </authorList>
    </citation>
    <scope>NUCLEOTIDE SEQUENCE</scope>
    <source>
        <strain evidence="7">DSM 101588</strain>
    </source>
</reference>
<dbReference type="Pfam" id="PF05958">
    <property type="entry name" value="tRNA_U5-meth_tr"/>
    <property type="match status" value="1"/>
</dbReference>
<evidence type="ECO:0000256" key="4">
    <source>
        <dbReference type="PROSITE-ProRule" id="PRU01024"/>
    </source>
</evidence>
<keyword evidence="3 4" id="KW-0949">S-adenosyl-L-methionine</keyword>
<comment type="caution">
    <text evidence="7">The sequence shown here is derived from an EMBL/GenBank/DDBJ whole genome shotgun (WGS) entry which is preliminary data.</text>
</comment>
<feature type="binding site" evidence="4">
    <location>
        <position position="314"/>
    </location>
    <ligand>
        <name>S-adenosyl-L-methionine</name>
        <dbReference type="ChEBI" id="CHEBI:59789"/>
    </ligand>
</feature>
<dbReference type="PANTHER" id="PTHR11061:SF30">
    <property type="entry name" value="TRNA (URACIL(54)-C(5))-METHYLTRANSFERASE"/>
    <property type="match status" value="1"/>
</dbReference>
<dbReference type="InterPro" id="IPR029063">
    <property type="entry name" value="SAM-dependent_MTases_sf"/>
</dbReference>
<dbReference type="InterPro" id="IPR010280">
    <property type="entry name" value="U5_MeTrfase_fam"/>
</dbReference>
<comment type="similarity">
    <text evidence="4">Belongs to the class I-like SAM-binding methyltransferase superfamily. RNA M5U methyltransferase family.</text>
</comment>
<feature type="active site" evidence="5">
    <location>
        <position position="407"/>
    </location>
</feature>
<name>A0ABS4NAF1_9THEO</name>
<dbReference type="Gene3D" id="3.40.50.150">
    <property type="entry name" value="Vaccinia Virus protein VP39"/>
    <property type="match status" value="1"/>
</dbReference>
<dbReference type="GO" id="GO:0008168">
    <property type="term" value="F:methyltransferase activity"/>
    <property type="evidence" value="ECO:0007669"/>
    <property type="project" value="UniProtKB-KW"/>
</dbReference>
<evidence type="ECO:0000313" key="7">
    <source>
        <dbReference type="EMBL" id="MBP2070616.1"/>
    </source>
</evidence>
<dbReference type="PROSITE" id="PS01230">
    <property type="entry name" value="TRMA_1"/>
    <property type="match status" value="1"/>
</dbReference>
<feature type="domain" description="TRAM" evidence="6">
    <location>
        <begin position="1"/>
        <end position="58"/>
    </location>
</feature>
<dbReference type="CDD" id="cd02440">
    <property type="entry name" value="AdoMet_MTases"/>
    <property type="match status" value="1"/>
</dbReference>
<proteinExistence type="inferred from homology"/>
<keyword evidence="2 4" id="KW-0808">Transferase</keyword>
<feature type="binding site" evidence="4">
    <location>
        <position position="380"/>
    </location>
    <ligand>
        <name>S-adenosyl-L-methionine</name>
        <dbReference type="ChEBI" id="CHEBI:59789"/>
    </ligand>
</feature>
<dbReference type="EMBL" id="JAGGLT010000001">
    <property type="protein sequence ID" value="MBP2070616.1"/>
    <property type="molecule type" value="Genomic_DNA"/>
</dbReference>
<dbReference type="GO" id="GO:0032259">
    <property type="term" value="P:methylation"/>
    <property type="evidence" value="ECO:0007669"/>
    <property type="project" value="UniProtKB-KW"/>
</dbReference>
<dbReference type="SUPFAM" id="SSF50249">
    <property type="entry name" value="Nucleic acid-binding proteins"/>
    <property type="match status" value="1"/>
</dbReference>
<feature type="binding site" evidence="4">
    <location>
        <position position="335"/>
    </location>
    <ligand>
        <name>S-adenosyl-L-methionine</name>
        <dbReference type="ChEBI" id="CHEBI:59789"/>
    </ligand>
</feature>
<dbReference type="PROSITE" id="PS51687">
    <property type="entry name" value="SAM_MT_RNA_M5U"/>
    <property type="match status" value="1"/>
</dbReference>
<dbReference type="InterPro" id="IPR002792">
    <property type="entry name" value="TRAM_dom"/>
</dbReference>
<keyword evidence="1 4" id="KW-0489">Methyltransferase</keyword>
<dbReference type="EC" id="2.1.1.190" evidence="7"/>
<dbReference type="InterPro" id="IPR012340">
    <property type="entry name" value="NA-bd_OB-fold"/>
</dbReference>
<evidence type="ECO:0000256" key="1">
    <source>
        <dbReference type="ARBA" id="ARBA00022603"/>
    </source>
</evidence>
<dbReference type="SUPFAM" id="SSF53335">
    <property type="entry name" value="S-adenosyl-L-methionine-dependent methyltransferases"/>
    <property type="match status" value="1"/>
</dbReference>
<feature type="active site" description="Nucleophile" evidence="4">
    <location>
        <position position="407"/>
    </location>
</feature>
<organism evidence="7 8">
    <name type="scientific">Thermoanaerobacterium butyriciformans</name>
    <dbReference type="NCBI Taxonomy" id="1702242"/>
    <lineage>
        <taxon>Bacteria</taxon>
        <taxon>Bacillati</taxon>
        <taxon>Bacillota</taxon>
        <taxon>Clostridia</taxon>
        <taxon>Thermoanaerobacterales</taxon>
        <taxon>Thermoanaerobacteraceae</taxon>
        <taxon>Thermoanaerobacterium</taxon>
    </lineage>
</organism>
<dbReference type="Gene3D" id="2.40.50.1070">
    <property type="match status" value="1"/>
</dbReference>
<evidence type="ECO:0000313" key="8">
    <source>
        <dbReference type="Proteomes" id="UP001166402"/>
    </source>
</evidence>
<dbReference type="InterPro" id="IPR030390">
    <property type="entry name" value="MeTrfase_TrmA_AS"/>
</dbReference>
<dbReference type="InterPro" id="IPR030391">
    <property type="entry name" value="MeTrfase_TrmA_CS"/>
</dbReference>
<sequence length="453" mass="51030">MKKNEEIIVNIDDMDLNGHGLTHLSGNIIKVRGAIKGQKAKVKIKKIKGEEIEADVVEVLERSPMESDDVCSHFGKCGGCAYLNINYEDQLKLKEDYVKKLLGEAGIKDFEFLGIVRSPDAFLYRNKMEYTFGKDDNGISQLGLHVKGRYYNIVTTEDCRIVDSDFITCLKIVLDYAKQHSLPHYNIKTHEGYMRYLVIRKAANTGEVIINVVTTSQIKHDFSKLVDELRSIKLNGKLIGILHTVNDSYSDAVKCEKLTVLYGRDYIMEEILGLKFKISAFSFFQTNSKGAEKLYSVAREFAGEISNKILFDLYCGTGTIGMIMAPLAEKVIGIELVEEAVDAARENARLNGLGNIHFIAGDVAQRIREIDEKPDVVVLDPPRPGVNPKAVMDIIKLNPEKIIYVSCNPVSLARDLKMLTQRQYKVEKVKCVDMFPHTYHVETVVLLTNVKNK</sequence>
<dbReference type="RefSeq" id="WP_209452618.1">
    <property type="nucleotide sequence ID" value="NZ_JAGGLT010000001.1"/>
</dbReference>
<gene>
    <name evidence="7" type="ORF">J2Z80_000114</name>
</gene>
<evidence type="ECO:0000256" key="2">
    <source>
        <dbReference type="ARBA" id="ARBA00022679"/>
    </source>
</evidence>
<feature type="binding site" evidence="4">
    <location>
        <position position="285"/>
    </location>
    <ligand>
        <name>S-adenosyl-L-methionine</name>
        <dbReference type="ChEBI" id="CHEBI:59789"/>
    </ligand>
</feature>
<dbReference type="PROSITE" id="PS01231">
    <property type="entry name" value="TRMA_2"/>
    <property type="match status" value="1"/>
</dbReference>
<protein>
    <submittedName>
        <fullName evidence="7">23S rRNA (Uracil1939-C5)-methyltransferase</fullName>
        <ecNumber evidence="7">2.1.1.190</ecNumber>
    </submittedName>
</protein>
<keyword evidence="8" id="KW-1185">Reference proteome</keyword>
<accession>A0ABS4NAF1</accession>
<evidence type="ECO:0000256" key="5">
    <source>
        <dbReference type="PROSITE-ProRule" id="PRU10015"/>
    </source>
</evidence>
<evidence type="ECO:0000259" key="6">
    <source>
        <dbReference type="PROSITE" id="PS50926"/>
    </source>
</evidence>
<dbReference type="Gene3D" id="2.40.50.140">
    <property type="entry name" value="Nucleic acid-binding proteins"/>
    <property type="match status" value="1"/>
</dbReference>
<evidence type="ECO:0000256" key="3">
    <source>
        <dbReference type="ARBA" id="ARBA00022691"/>
    </source>
</evidence>
<dbReference type="PROSITE" id="PS50926">
    <property type="entry name" value="TRAM"/>
    <property type="match status" value="1"/>
</dbReference>
<dbReference type="NCBIfam" id="TIGR00479">
    <property type="entry name" value="rumA"/>
    <property type="match status" value="1"/>
</dbReference>